<dbReference type="AlphaFoldDB" id="A0A4Y2VUP0"/>
<keyword evidence="2" id="KW-1185">Reference proteome</keyword>
<name>A0A4Y2VUP0_ARAVE</name>
<protein>
    <submittedName>
        <fullName evidence="1">Uncharacterized protein</fullName>
    </submittedName>
</protein>
<accession>A0A4Y2VUP0</accession>
<dbReference type="Proteomes" id="UP000499080">
    <property type="component" value="Unassembled WGS sequence"/>
</dbReference>
<sequence>MMYSIAFFKLVLSYFLNPTVTNLVAFVYSVSCHLCYRSLRRLSSELDKCPPEAFTFKMQIEMLKRRQKIIKLVEKIEETLSTASFIACSANFMACLAHMSQLLEYFSGNPIVIIVQVSFSTAHAQKLA</sequence>
<proteinExistence type="predicted"/>
<organism evidence="1 2">
    <name type="scientific">Araneus ventricosus</name>
    <name type="common">Orbweaver spider</name>
    <name type="synonym">Epeira ventricosa</name>
    <dbReference type="NCBI Taxonomy" id="182803"/>
    <lineage>
        <taxon>Eukaryota</taxon>
        <taxon>Metazoa</taxon>
        <taxon>Ecdysozoa</taxon>
        <taxon>Arthropoda</taxon>
        <taxon>Chelicerata</taxon>
        <taxon>Arachnida</taxon>
        <taxon>Araneae</taxon>
        <taxon>Araneomorphae</taxon>
        <taxon>Entelegynae</taxon>
        <taxon>Araneoidea</taxon>
        <taxon>Araneidae</taxon>
        <taxon>Araneus</taxon>
    </lineage>
</organism>
<reference evidence="1 2" key="1">
    <citation type="journal article" date="2019" name="Sci. Rep.">
        <title>Orb-weaving spider Araneus ventricosus genome elucidates the spidroin gene catalogue.</title>
        <authorList>
            <person name="Kono N."/>
            <person name="Nakamura H."/>
            <person name="Ohtoshi R."/>
            <person name="Moran D.A.P."/>
            <person name="Shinohara A."/>
            <person name="Yoshida Y."/>
            <person name="Fujiwara M."/>
            <person name="Mori M."/>
            <person name="Tomita M."/>
            <person name="Arakawa K."/>
        </authorList>
    </citation>
    <scope>NUCLEOTIDE SEQUENCE [LARGE SCALE GENOMIC DNA]</scope>
</reference>
<evidence type="ECO:0000313" key="2">
    <source>
        <dbReference type="Proteomes" id="UP000499080"/>
    </source>
</evidence>
<comment type="caution">
    <text evidence="1">The sequence shown here is derived from an EMBL/GenBank/DDBJ whole genome shotgun (WGS) entry which is preliminary data.</text>
</comment>
<dbReference type="EMBL" id="BGPR01051126">
    <property type="protein sequence ID" value="GBO28108.1"/>
    <property type="molecule type" value="Genomic_DNA"/>
</dbReference>
<evidence type="ECO:0000313" key="1">
    <source>
        <dbReference type="EMBL" id="GBO28108.1"/>
    </source>
</evidence>
<gene>
    <name evidence="1" type="ORF">AVEN_98957_1</name>
</gene>